<dbReference type="RefSeq" id="WP_161707752.1">
    <property type="nucleotide sequence ID" value="NZ_JAABLQ010000001.1"/>
</dbReference>
<dbReference type="InterPro" id="IPR011893">
    <property type="entry name" value="Selenoprotein_Rdx-typ"/>
</dbReference>
<organism evidence="2 3">
    <name type="scientific">Pannonibacter tanglangensis</name>
    <dbReference type="NCBI Taxonomy" id="2750084"/>
    <lineage>
        <taxon>Bacteria</taxon>
        <taxon>Pseudomonadati</taxon>
        <taxon>Pseudomonadota</taxon>
        <taxon>Alphaproteobacteria</taxon>
        <taxon>Hyphomicrobiales</taxon>
        <taxon>Stappiaceae</taxon>
        <taxon>Pannonibacter</taxon>
    </lineage>
</organism>
<comment type="caution">
    <text evidence="2">The sequence shown here is derived from an EMBL/GenBank/DDBJ whole genome shotgun (WGS) entry which is preliminary data.</text>
</comment>
<protein>
    <submittedName>
        <fullName evidence="2">SelT/SelW/SelH family protein</fullName>
    </submittedName>
</protein>
<keyword evidence="3" id="KW-1185">Reference proteome</keyword>
<dbReference type="NCBIfam" id="TIGR02174">
    <property type="entry name" value="CXXU_selWTH"/>
    <property type="match status" value="1"/>
</dbReference>
<sequence length="115" mass="12420">MTDLATTDPAQDPGASPKPTISITYCRQCGWMLRAAWLAQELLSTFSEDLGAVTLVPGTGGIFIITCNGTTVWERKADGGFPEAKILKQRVRNLVWPERDLGHSDGHSKGEAPGH</sequence>
<dbReference type="EMBL" id="JAABLQ010000001">
    <property type="protein sequence ID" value="NBN77059.1"/>
    <property type="molecule type" value="Genomic_DNA"/>
</dbReference>
<keyword evidence="1" id="KW-0676">Redox-active center</keyword>
<proteinExistence type="predicted"/>
<dbReference type="PANTHER" id="PTHR36417">
    <property type="entry name" value="SELENOPROTEIN DOMAIN PROTEIN (AFU_ORTHOLOGUE AFUA_1G05220)"/>
    <property type="match status" value="1"/>
</dbReference>
<dbReference type="InterPro" id="IPR036249">
    <property type="entry name" value="Thioredoxin-like_sf"/>
</dbReference>
<accession>A0A7X5F053</accession>
<gene>
    <name evidence="2" type="ORF">GWI72_02125</name>
</gene>
<dbReference type="SUPFAM" id="SSF52833">
    <property type="entry name" value="Thioredoxin-like"/>
    <property type="match status" value="1"/>
</dbReference>
<evidence type="ECO:0000256" key="1">
    <source>
        <dbReference type="ARBA" id="ARBA00023284"/>
    </source>
</evidence>
<dbReference type="AlphaFoldDB" id="A0A7X5F053"/>
<evidence type="ECO:0000313" key="3">
    <source>
        <dbReference type="Proteomes" id="UP000586722"/>
    </source>
</evidence>
<dbReference type="Proteomes" id="UP000586722">
    <property type="component" value="Unassembled WGS sequence"/>
</dbReference>
<reference evidence="3" key="1">
    <citation type="submission" date="2020-01" db="EMBL/GenBank/DDBJ databases">
        <authorList>
            <person name="Fang Y."/>
            <person name="Sun R."/>
            <person name="Nie L."/>
            <person name="He J."/>
            <person name="Hao L."/>
            <person name="Wang L."/>
            <person name="Su S."/>
            <person name="Lv E."/>
            <person name="Zhang Z."/>
            <person name="Xie R."/>
            <person name="Liu H."/>
        </authorList>
    </citation>
    <scope>NUCLEOTIDE SEQUENCE [LARGE SCALE GENOMIC DNA]</scope>
    <source>
        <strain evidence="3">XCT-53</strain>
    </source>
</reference>
<evidence type="ECO:0000313" key="2">
    <source>
        <dbReference type="EMBL" id="NBN77059.1"/>
    </source>
</evidence>
<dbReference type="Pfam" id="PF10262">
    <property type="entry name" value="Rdx"/>
    <property type="match status" value="1"/>
</dbReference>
<name>A0A7X5F053_9HYPH</name>
<dbReference type="Gene3D" id="3.40.30.10">
    <property type="entry name" value="Glutaredoxin"/>
    <property type="match status" value="1"/>
</dbReference>
<dbReference type="PANTHER" id="PTHR36417:SF2">
    <property type="entry name" value="SELENOPROTEIN DOMAIN PROTEIN (AFU_ORTHOLOGUE AFUA_1G05220)"/>
    <property type="match status" value="1"/>
</dbReference>